<organism evidence="1">
    <name type="scientific">marine sediment metagenome</name>
    <dbReference type="NCBI Taxonomy" id="412755"/>
    <lineage>
        <taxon>unclassified sequences</taxon>
        <taxon>metagenomes</taxon>
        <taxon>ecological metagenomes</taxon>
    </lineage>
</organism>
<sequence>MVQDLLCELTRAGNYLCDQIRKDIFPSYRINKGMLLVISGPYIDLKFKTHRLEYISRGRNDCRYLGLRKFMQVRSDRNICFGKGVSEDYF</sequence>
<protein>
    <submittedName>
        <fullName evidence="1">Uncharacterized protein</fullName>
    </submittedName>
</protein>
<name>X1LRK5_9ZZZZ</name>
<dbReference type="EMBL" id="BARV01022609">
    <property type="protein sequence ID" value="GAI21977.1"/>
    <property type="molecule type" value="Genomic_DNA"/>
</dbReference>
<gene>
    <name evidence="1" type="ORF">S06H3_37242</name>
</gene>
<proteinExistence type="predicted"/>
<evidence type="ECO:0000313" key="1">
    <source>
        <dbReference type="EMBL" id="GAI21977.1"/>
    </source>
</evidence>
<accession>X1LRK5</accession>
<reference evidence="1" key="1">
    <citation type="journal article" date="2014" name="Front. Microbiol.">
        <title>High frequency of phylogenetically diverse reductive dehalogenase-homologous genes in deep subseafloor sedimentary metagenomes.</title>
        <authorList>
            <person name="Kawai M."/>
            <person name="Futagami T."/>
            <person name="Toyoda A."/>
            <person name="Takaki Y."/>
            <person name="Nishi S."/>
            <person name="Hori S."/>
            <person name="Arai W."/>
            <person name="Tsubouchi T."/>
            <person name="Morono Y."/>
            <person name="Uchiyama I."/>
            <person name="Ito T."/>
            <person name="Fujiyama A."/>
            <person name="Inagaki F."/>
            <person name="Takami H."/>
        </authorList>
    </citation>
    <scope>NUCLEOTIDE SEQUENCE</scope>
    <source>
        <strain evidence="1">Expedition CK06-06</strain>
    </source>
</reference>
<dbReference type="AlphaFoldDB" id="X1LRK5"/>
<comment type="caution">
    <text evidence="1">The sequence shown here is derived from an EMBL/GenBank/DDBJ whole genome shotgun (WGS) entry which is preliminary data.</text>
</comment>